<sequence>MDNLNLLNETFNLYYNKAKTCLDHGDKMLAKRYYMLAAEQMLKMAKMSEGELQKARLNRAKSILDFAENITVQKNKTSDQNASESNVTVKEAEKISLEEALRRLAQLEGLDKVKSQVCDWVDQIKVFQMRKSRGMKIPDMSYHLVFTGNPGTGKTTVARLMAQIYCSLGILSEGHLVEVDRSDLVAGYVGQTAIKTREVLKKAYGGVLFIDEAYSLASGSGNDFGTEAIDTILKEMEDKRDNLVVIVAGYEYLMQKFIDSNPGLRSRFKNYIHFTDYTGKELFNIFLGLCRKSQYLLDEQAKGILSAYFHDLYANRNKNFGNGRDVRNIFESIVTKQSKRVARLTDPSNEEMMTITVMDLPFSEKDFSIKNPLKEEPVKEKTEEPSKPEEKILEDATIHSDFKFDWDSLPVITFDDIAGLDPVKEVVRVKVLLPLKHPEVFEGYERKSGGGLLLYGPPGTGKTMIAAAIANEIGAKFCSVKPSDLLNQGAGNTEKAVRSLFAQARSFPCAVIYFDEMDSICPKSTKSQYAKQLRSELLAQLQGIEAYGKDKKNILFLIAATNKPWDIDSAFIRPGRFGTRIYVGLPDDEARKYLIERRLTKLKNKGIVKVSETMDISSIVFRTNGFNGSDMTNFLDRVEEISALRGIESKEKTLLQDDFDLALEQISSSVQRDDIEKLMAWKGDNE</sequence>
<organism evidence="6 7">
    <name type="scientific">Candidatus Pelethenecus faecipullorum</name>
    <dbReference type="NCBI Taxonomy" id="2840900"/>
    <lineage>
        <taxon>Bacteria</taxon>
        <taxon>Bacillati</taxon>
        <taxon>Mycoplasmatota</taxon>
        <taxon>Mollicutes</taxon>
        <taxon>Candidatus Pelethenecus</taxon>
    </lineage>
</organism>
<dbReference type="PRINTS" id="PR00819">
    <property type="entry name" value="CBXCFQXSUPER"/>
</dbReference>
<dbReference type="InterPro" id="IPR003960">
    <property type="entry name" value="ATPase_AAA_CS"/>
</dbReference>
<dbReference type="InterPro" id="IPR041627">
    <property type="entry name" value="AAA_lid_6"/>
</dbReference>
<feature type="domain" description="AAA+ ATPase" evidence="5">
    <location>
        <begin position="140"/>
        <end position="278"/>
    </location>
</feature>
<reference evidence="6" key="2">
    <citation type="journal article" date="2021" name="PeerJ">
        <title>Extensive microbial diversity within the chicken gut microbiome revealed by metagenomics and culture.</title>
        <authorList>
            <person name="Gilroy R."/>
            <person name="Ravi A."/>
            <person name="Getino M."/>
            <person name="Pursley I."/>
            <person name="Horton D.L."/>
            <person name="Alikhan N.F."/>
            <person name="Baker D."/>
            <person name="Gharbi K."/>
            <person name="Hall N."/>
            <person name="Watson M."/>
            <person name="Adriaenssens E.M."/>
            <person name="Foster-Nyarko E."/>
            <person name="Jarju S."/>
            <person name="Secka A."/>
            <person name="Antonio M."/>
            <person name="Oren A."/>
            <person name="Chaudhuri R.R."/>
            <person name="La Ragione R."/>
            <person name="Hildebrand F."/>
            <person name="Pallen M.J."/>
        </authorList>
    </citation>
    <scope>NUCLEOTIDE SEQUENCE</scope>
    <source>
        <strain evidence="6">ChiW17-6978</strain>
    </source>
</reference>
<feature type="domain" description="AAA+ ATPase" evidence="5">
    <location>
        <begin position="448"/>
        <end position="587"/>
    </location>
</feature>
<dbReference type="EMBL" id="DVLF01000106">
    <property type="protein sequence ID" value="HIT50049.1"/>
    <property type="molecule type" value="Genomic_DNA"/>
</dbReference>
<dbReference type="Gene3D" id="3.40.50.300">
    <property type="entry name" value="P-loop containing nucleotide triphosphate hydrolases"/>
    <property type="match status" value="2"/>
</dbReference>
<evidence type="ECO:0000313" key="6">
    <source>
        <dbReference type="EMBL" id="HIT50049.1"/>
    </source>
</evidence>
<keyword evidence="2 4" id="KW-0547">Nucleotide-binding</keyword>
<evidence type="ECO:0000256" key="3">
    <source>
        <dbReference type="ARBA" id="ARBA00022840"/>
    </source>
</evidence>
<comment type="similarity">
    <text evidence="4">Belongs to the AAA ATPase family.</text>
</comment>
<dbReference type="FunFam" id="3.40.50.300:FF:000216">
    <property type="entry name" value="Type VII secretion ATPase EccA"/>
    <property type="match status" value="1"/>
</dbReference>
<evidence type="ECO:0000256" key="2">
    <source>
        <dbReference type="ARBA" id="ARBA00022741"/>
    </source>
</evidence>
<dbReference type="Proteomes" id="UP000886758">
    <property type="component" value="Unassembled WGS sequence"/>
</dbReference>
<dbReference type="PANTHER" id="PTHR43392:SF2">
    <property type="entry name" value="AAA-TYPE ATPASE FAMILY PROTEIN _ ANKYRIN REPEAT FAMILY PROTEIN"/>
    <property type="match status" value="1"/>
</dbReference>
<accession>A0A9D1GQP0</accession>
<dbReference type="SMART" id="SM00382">
    <property type="entry name" value="AAA"/>
    <property type="match status" value="2"/>
</dbReference>
<dbReference type="GO" id="GO:0016887">
    <property type="term" value="F:ATP hydrolysis activity"/>
    <property type="evidence" value="ECO:0007669"/>
    <property type="project" value="InterPro"/>
</dbReference>
<comment type="similarity">
    <text evidence="1">Belongs to the CbxX/CfxQ family.</text>
</comment>
<gene>
    <name evidence="6" type="ORF">IAD46_03380</name>
</gene>
<name>A0A9D1GQP0_9MOLU</name>
<dbReference type="InterPro" id="IPR000641">
    <property type="entry name" value="CbxX/CfxQ"/>
</dbReference>
<evidence type="ECO:0000256" key="4">
    <source>
        <dbReference type="RuleBase" id="RU003651"/>
    </source>
</evidence>
<dbReference type="Pfam" id="PF17866">
    <property type="entry name" value="AAA_lid_6"/>
    <property type="match status" value="1"/>
</dbReference>
<dbReference type="Gene3D" id="1.10.8.60">
    <property type="match status" value="2"/>
</dbReference>
<comment type="caution">
    <text evidence="6">The sequence shown here is derived from an EMBL/GenBank/DDBJ whole genome shotgun (WGS) entry which is preliminary data.</text>
</comment>
<dbReference type="PROSITE" id="PS00674">
    <property type="entry name" value="AAA"/>
    <property type="match status" value="1"/>
</dbReference>
<dbReference type="InterPro" id="IPR003959">
    <property type="entry name" value="ATPase_AAA_core"/>
</dbReference>
<dbReference type="PANTHER" id="PTHR43392">
    <property type="entry name" value="AAA-TYPE ATPASE FAMILY PROTEIN / ANKYRIN REPEAT FAMILY PROTEIN"/>
    <property type="match status" value="1"/>
</dbReference>
<keyword evidence="3 4" id="KW-0067">ATP-binding</keyword>
<protein>
    <submittedName>
        <fullName evidence="6">AAA family ATPase</fullName>
    </submittedName>
</protein>
<dbReference type="InterPro" id="IPR027417">
    <property type="entry name" value="P-loop_NTPase"/>
</dbReference>
<evidence type="ECO:0000313" key="7">
    <source>
        <dbReference type="Proteomes" id="UP000886758"/>
    </source>
</evidence>
<dbReference type="InterPro" id="IPR003593">
    <property type="entry name" value="AAA+_ATPase"/>
</dbReference>
<dbReference type="AlphaFoldDB" id="A0A9D1GQP0"/>
<evidence type="ECO:0000259" key="5">
    <source>
        <dbReference type="SMART" id="SM00382"/>
    </source>
</evidence>
<evidence type="ECO:0000256" key="1">
    <source>
        <dbReference type="ARBA" id="ARBA00010378"/>
    </source>
</evidence>
<dbReference type="GO" id="GO:0005524">
    <property type="term" value="F:ATP binding"/>
    <property type="evidence" value="ECO:0007669"/>
    <property type="project" value="UniProtKB-KW"/>
</dbReference>
<dbReference type="SUPFAM" id="SSF52540">
    <property type="entry name" value="P-loop containing nucleoside triphosphate hydrolases"/>
    <property type="match status" value="2"/>
</dbReference>
<dbReference type="Pfam" id="PF00004">
    <property type="entry name" value="AAA"/>
    <property type="match status" value="2"/>
</dbReference>
<dbReference type="InterPro" id="IPR050773">
    <property type="entry name" value="CbxX/CfxQ_RuBisCO_ESX"/>
</dbReference>
<dbReference type="FunFam" id="3.40.50.300:FF:000061">
    <property type="entry name" value="ATPase family, AAA domain-containing 2"/>
    <property type="match status" value="1"/>
</dbReference>
<proteinExistence type="inferred from homology"/>
<reference evidence="6" key="1">
    <citation type="submission" date="2020-10" db="EMBL/GenBank/DDBJ databases">
        <authorList>
            <person name="Gilroy R."/>
        </authorList>
    </citation>
    <scope>NUCLEOTIDE SEQUENCE</scope>
    <source>
        <strain evidence="6">ChiW17-6978</strain>
    </source>
</reference>
<dbReference type="CDD" id="cd00009">
    <property type="entry name" value="AAA"/>
    <property type="match status" value="1"/>
</dbReference>